<accession>A0A0N5D5R6</accession>
<reference evidence="5 6" key="2">
    <citation type="submission" date="2018-11" db="EMBL/GenBank/DDBJ databases">
        <authorList>
            <consortium name="Pathogen Informatics"/>
        </authorList>
    </citation>
    <scope>NUCLEOTIDE SEQUENCE [LARGE SCALE GENOMIC DNA]</scope>
</reference>
<dbReference type="SUPFAM" id="SSF55486">
    <property type="entry name" value="Metalloproteases ('zincins'), catalytic domain"/>
    <property type="match status" value="1"/>
</dbReference>
<dbReference type="PROSITE" id="PS51864">
    <property type="entry name" value="ASTACIN"/>
    <property type="match status" value="1"/>
</dbReference>
<dbReference type="OrthoDB" id="7721051at2759"/>
<gene>
    <name evidence="5" type="ORF">TCLT_LOCUS8347</name>
</gene>
<comment type="cofactor">
    <cofactor evidence="2 3">
        <name>Zn(2+)</name>
        <dbReference type="ChEBI" id="CHEBI:29105"/>
    </cofactor>
    <text evidence="2 3">Binds 1 zinc ion per subunit.</text>
</comment>
<dbReference type="GO" id="GO:0008270">
    <property type="term" value="F:zinc ion binding"/>
    <property type="evidence" value="ECO:0007669"/>
    <property type="project" value="UniProtKB-UniRule"/>
</dbReference>
<dbReference type="InterPro" id="IPR034035">
    <property type="entry name" value="Astacin-like_dom"/>
</dbReference>
<dbReference type="Gene3D" id="3.40.390.10">
    <property type="entry name" value="Collagenase (Catalytic Domain)"/>
    <property type="match status" value="1"/>
</dbReference>
<dbReference type="InterPro" id="IPR006026">
    <property type="entry name" value="Peptidase_Metallo"/>
</dbReference>
<dbReference type="WBParaSite" id="TCLT_0000835801-mRNA-1">
    <property type="protein sequence ID" value="TCLT_0000835801-mRNA-1"/>
    <property type="gene ID" value="TCLT_0000835801"/>
</dbReference>
<proteinExistence type="predicted"/>
<sequence>MYSALPKGSALRWSKIRDTSGNYVIPYIITGSFDSEEHRIILAAMKAIEKNTCIRFKKRTHQSSFIDLQNKYSEGCYSTVGHFPGRNVVMLEANEVATCIEYDIVLHELLHSVGLWHEHMRHDRDQYIKVHYEMIQPGMYSQFEKISTNLGSTYGIPYNYRSIMHYSKDAFAKWPGAVTMETSDPKFQVFFLTNGKKKF</sequence>
<dbReference type="GO" id="GO:0006508">
    <property type="term" value="P:proteolysis"/>
    <property type="evidence" value="ECO:0007669"/>
    <property type="project" value="UniProtKB-KW"/>
</dbReference>
<dbReference type="EC" id="3.4.24.-" evidence="3"/>
<keyword evidence="2 3" id="KW-0645">Protease</keyword>
<keyword evidence="2 3" id="KW-0479">Metal-binding</keyword>
<dbReference type="SMART" id="SM00235">
    <property type="entry name" value="ZnMc"/>
    <property type="match status" value="1"/>
</dbReference>
<keyword evidence="2 3" id="KW-0862">Zinc</keyword>
<comment type="caution">
    <text evidence="2">Lacks conserved residue(s) required for the propagation of feature annotation.</text>
</comment>
<reference evidence="7" key="1">
    <citation type="submission" date="2017-02" db="UniProtKB">
        <authorList>
            <consortium name="WormBaseParasite"/>
        </authorList>
    </citation>
    <scope>IDENTIFICATION</scope>
</reference>
<evidence type="ECO:0000259" key="4">
    <source>
        <dbReference type="PROSITE" id="PS51864"/>
    </source>
</evidence>
<evidence type="ECO:0000256" key="2">
    <source>
        <dbReference type="PROSITE-ProRule" id="PRU01211"/>
    </source>
</evidence>
<organism evidence="7">
    <name type="scientific">Thelazia callipaeda</name>
    <name type="common">Oriental eyeworm</name>
    <name type="synonym">Parasitic nematode</name>
    <dbReference type="NCBI Taxonomy" id="103827"/>
    <lineage>
        <taxon>Eukaryota</taxon>
        <taxon>Metazoa</taxon>
        <taxon>Ecdysozoa</taxon>
        <taxon>Nematoda</taxon>
        <taxon>Chromadorea</taxon>
        <taxon>Rhabditida</taxon>
        <taxon>Spirurina</taxon>
        <taxon>Spiruromorpha</taxon>
        <taxon>Thelazioidea</taxon>
        <taxon>Thelaziidae</taxon>
        <taxon>Thelazia</taxon>
    </lineage>
</organism>
<evidence type="ECO:0000313" key="6">
    <source>
        <dbReference type="Proteomes" id="UP000276776"/>
    </source>
</evidence>
<keyword evidence="2 3" id="KW-0482">Metalloprotease</keyword>
<name>A0A0N5D5R6_THECL</name>
<keyword evidence="2 3" id="KW-0378">Hydrolase</keyword>
<dbReference type="CDD" id="cd04280">
    <property type="entry name" value="ZnMc_astacin_like"/>
    <property type="match status" value="1"/>
</dbReference>
<evidence type="ECO:0000313" key="7">
    <source>
        <dbReference type="WBParaSite" id="TCLT_0000835801-mRNA-1"/>
    </source>
</evidence>
<dbReference type="PANTHER" id="PTHR10127">
    <property type="entry name" value="DISCOIDIN, CUB, EGF, LAMININ , AND ZINC METALLOPROTEASE DOMAIN CONTAINING"/>
    <property type="match status" value="1"/>
</dbReference>
<dbReference type="OMA" id="HTDEQDY"/>
<evidence type="ECO:0000313" key="5">
    <source>
        <dbReference type="EMBL" id="VDN05899.1"/>
    </source>
</evidence>
<feature type="binding site" evidence="2">
    <location>
        <position position="107"/>
    </location>
    <ligand>
        <name>Zn(2+)</name>
        <dbReference type="ChEBI" id="CHEBI:29105"/>
        <note>catalytic</note>
    </ligand>
</feature>
<evidence type="ECO:0000256" key="1">
    <source>
        <dbReference type="ARBA" id="ARBA00023157"/>
    </source>
</evidence>
<dbReference type="InterPro" id="IPR024079">
    <property type="entry name" value="MetalloPept_cat_dom_sf"/>
</dbReference>
<feature type="domain" description="Peptidase M12A" evidence="4">
    <location>
        <begin position="3"/>
        <end position="199"/>
    </location>
</feature>
<dbReference type="InterPro" id="IPR001506">
    <property type="entry name" value="Peptidase_M12A"/>
</dbReference>
<dbReference type="GO" id="GO:0004222">
    <property type="term" value="F:metalloendopeptidase activity"/>
    <property type="evidence" value="ECO:0007669"/>
    <property type="project" value="UniProtKB-UniRule"/>
</dbReference>
<feature type="active site" evidence="2">
    <location>
        <position position="108"/>
    </location>
</feature>
<feature type="binding site" evidence="2">
    <location>
        <position position="117"/>
    </location>
    <ligand>
        <name>Zn(2+)</name>
        <dbReference type="ChEBI" id="CHEBI:29105"/>
        <note>catalytic</note>
    </ligand>
</feature>
<dbReference type="PANTHER" id="PTHR10127:SF880">
    <property type="entry name" value="ZINC METALLOPROTEINASE NAS-5"/>
    <property type="match status" value="1"/>
</dbReference>
<evidence type="ECO:0000256" key="3">
    <source>
        <dbReference type="RuleBase" id="RU361183"/>
    </source>
</evidence>
<feature type="binding site" evidence="2">
    <location>
        <position position="111"/>
    </location>
    <ligand>
        <name>Zn(2+)</name>
        <dbReference type="ChEBI" id="CHEBI:29105"/>
        <note>catalytic</note>
    </ligand>
</feature>
<dbReference type="STRING" id="103827.A0A0N5D5R6"/>
<dbReference type="AlphaFoldDB" id="A0A0N5D5R6"/>
<dbReference type="Proteomes" id="UP000276776">
    <property type="component" value="Unassembled WGS sequence"/>
</dbReference>
<keyword evidence="6" id="KW-1185">Reference proteome</keyword>
<protein>
    <recommendedName>
        <fullName evidence="3">Metalloendopeptidase</fullName>
        <ecNumber evidence="3">3.4.24.-</ecNumber>
    </recommendedName>
</protein>
<dbReference type="Pfam" id="PF01400">
    <property type="entry name" value="Astacin"/>
    <property type="match status" value="1"/>
</dbReference>
<dbReference type="EMBL" id="UYYF01004618">
    <property type="protein sequence ID" value="VDN05899.1"/>
    <property type="molecule type" value="Genomic_DNA"/>
</dbReference>
<keyword evidence="1" id="KW-1015">Disulfide bond</keyword>
<dbReference type="PRINTS" id="PR00480">
    <property type="entry name" value="ASTACIN"/>
</dbReference>